<feature type="non-terminal residue" evidence="1">
    <location>
        <position position="82"/>
    </location>
</feature>
<sequence length="82" mass="9200">QRECSSTALSLIYTNIRSVLPKRDSLSHITDTTDCTFAVLTETWLNSSVCDTELQCCFPDFAIFRRDRENKCGGGVLRAAHN</sequence>
<accession>L7MBP8</accession>
<organism evidence="1">
    <name type="scientific">Rhipicephalus pulchellus</name>
    <name type="common">Yellow backed tick</name>
    <name type="synonym">Dermacentor pulchellus</name>
    <dbReference type="NCBI Taxonomy" id="72859"/>
    <lineage>
        <taxon>Eukaryota</taxon>
        <taxon>Metazoa</taxon>
        <taxon>Ecdysozoa</taxon>
        <taxon>Arthropoda</taxon>
        <taxon>Chelicerata</taxon>
        <taxon>Arachnida</taxon>
        <taxon>Acari</taxon>
        <taxon>Parasitiformes</taxon>
        <taxon>Ixodida</taxon>
        <taxon>Ixodoidea</taxon>
        <taxon>Ixodidae</taxon>
        <taxon>Rhipicephalinae</taxon>
        <taxon>Rhipicephalus</taxon>
        <taxon>Rhipicephalus</taxon>
    </lineage>
</organism>
<dbReference type="EMBL" id="GACK01003747">
    <property type="protein sequence ID" value="JAA61287.1"/>
    <property type="molecule type" value="mRNA"/>
</dbReference>
<evidence type="ECO:0008006" key="2">
    <source>
        <dbReference type="Google" id="ProtNLM"/>
    </source>
</evidence>
<evidence type="ECO:0000313" key="1">
    <source>
        <dbReference type="EMBL" id="JAA61287.1"/>
    </source>
</evidence>
<dbReference type="InterPro" id="IPR036691">
    <property type="entry name" value="Endo/exonu/phosph_ase_sf"/>
</dbReference>
<reference evidence="1" key="1">
    <citation type="submission" date="2012-11" db="EMBL/GenBank/DDBJ databases">
        <authorList>
            <person name="Lucero-Rivera Y.E."/>
            <person name="Tovar-Ramirez D."/>
        </authorList>
    </citation>
    <scope>NUCLEOTIDE SEQUENCE</scope>
    <source>
        <tissue evidence="1">Salivary gland</tissue>
    </source>
</reference>
<dbReference type="Gene3D" id="3.60.10.10">
    <property type="entry name" value="Endonuclease/exonuclease/phosphatase"/>
    <property type="match status" value="1"/>
</dbReference>
<proteinExistence type="evidence at transcript level"/>
<protein>
    <recommendedName>
        <fullName evidence="2">Tick transposon</fullName>
    </recommendedName>
</protein>
<feature type="non-terminal residue" evidence="1">
    <location>
        <position position="1"/>
    </location>
</feature>
<reference evidence="1" key="2">
    <citation type="journal article" date="2015" name="J. Proteomics">
        <title>Sexual differences in the sialomes of the zebra tick, Rhipicephalus pulchellus.</title>
        <authorList>
            <person name="Tan A.W."/>
            <person name="Francischetti I.M."/>
            <person name="Slovak M."/>
            <person name="Kini R.M."/>
            <person name="Ribeiro J.M."/>
        </authorList>
    </citation>
    <scope>NUCLEOTIDE SEQUENCE</scope>
    <source>
        <tissue evidence="1">Salivary gland</tissue>
    </source>
</reference>
<dbReference type="AlphaFoldDB" id="L7MBP8"/>
<name>L7MBP8_RHIPC</name>